<dbReference type="Proteomes" id="UP000077384">
    <property type="component" value="Unassembled WGS sequence"/>
</dbReference>
<evidence type="ECO:0000313" key="3">
    <source>
        <dbReference type="EMBL" id="OAA93724.1"/>
    </source>
</evidence>
<gene>
    <name evidence="4" type="ORF">CLCOS_11030</name>
    <name evidence="3" type="ORF">WX73_03946</name>
</gene>
<sequence>MRKLNDRGNVAIISCLLITALLGFTAYVLDIGMIYIEKTKLTNAIDSGALAAALELPDNEMKARIAAVDYLQKNNVDPSLALINVGADHKSIQIEEVKNVKHLFAQIIGINSSNIKAKTKAVVAPAKSVTGGIRPFAVEVYKFSYGDLVTLKEDAGDGYSGNYGAVSLGGSGESVFRANALYGYSRTISVGDYIDTEPGNMAGACNDIKNYINSEHSTFDNFPRDSIRLWIMPLVDSLAVSGQKSVLVVGFAAFYVENVTNNSGKIEVKGRFVRFVLNCPVDTNLNDTGLYGAKLSK</sequence>
<keyword evidence="1" id="KW-1133">Transmembrane helix</keyword>
<dbReference type="RefSeq" id="WP_063600663.1">
    <property type="nucleotide sequence ID" value="NZ_LITQ01000010.1"/>
</dbReference>
<accession>A0A166TIA2</accession>
<dbReference type="AlphaFoldDB" id="A0A166TIA2"/>
<keyword evidence="1" id="KW-0472">Membrane</keyword>
<feature type="transmembrane region" description="Helical" evidence="1">
    <location>
        <begin position="12"/>
        <end position="36"/>
    </location>
</feature>
<evidence type="ECO:0000313" key="6">
    <source>
        <dbReference type="Proteomes" id="UP000093694"/>
    </source>
</evidence>
<evidence type="ECO:0000313" key="4">
    <source>
        <dbReference type="EMBL" id="OBR96014.1"/>
    </source>
</evidence>
<dbReference type="InterPro" id="IPR028087">
    <property type="entry name" value="Tad_N"/>
</dbReference>
<keyword evidence="1" id="KW-0812">Transmembrane</keyword>
<dbReference type="EMBL" id="LITQ01000010">
    <property type="protein sequence ID" value="OAA93724.1"/>
    <property type="molecule type" value="Genomic_DNA"/>
</dbReference>
<feature type="domain" description="Putative Flp pilus-assembly TadG-like N-terminal" evidence="2">
    <location>
        <begin position="8"/>
        <end position="53"/>
    </location>
</feature>
<dbReference type="PATRIC" id="fig|1705578.3.peg.4034"/>
<organism evidence="3 5">
    <name type="scientific">Clostridium coskatii</name>
    <dbReference type="NCBI Taxonomy" id="1705578"/>
    <lineage>
        <taxon>Bacteria</taxon>
        <taxon>Bacillati</taxon>
        <taxon>Bacillota</taxon>
        <taxon>Clostridia</taxon>
        <taxon>Eubacteriales</taxon>
        <taxon>Clostridiaceae</taxon>
        <taxon>Clostridium</taxon>
    </lineage>
</organism>
<reference evidence="4 6" key="2">
    <citation type="journal article" date="2016" name="Front. Microbiol.">
        <title>Industrial Acetogenic Biocatalysts: A Comparative Metabolic and Genomic Analysis.</title>
        <authorList>
            <person name="Bengelsdorf F."/>
            <person name="Poehlein A."/>
            <person name="Sonja S."/>
            <person name="Erz C."/>
            <person name="Hummel T."/>
            <person name="Hoffmeister S."/>
            <person name="Daniel R."/>
            <person name="Durre P."/>
        </authorList>
    </citation>
    <scope>NUCLEOTIDE SEQUENCE [LARGE SCALE GENOMIC DNA]</scope>
    <source>
        <strain evidence="4 6">PTA-10522</strain>
    </source>
</reference>
<evidence type="ECO:0000313" key="5">
    <source>
        <dbReference type="Proteomes" id="UP000077384"/>
    </source>
</evidence>
<name>A0A166TIA2_9CLOT</name>
<protein>
    <recommendedName>
        <fullName evidence="2">Putative Flp pilus-assembly TadG-like N-terminal domain-containing protein</fullName>
    </recommendedName>
</protein>
<evidence type="ECO:0000259" key="2">
    <source>
        <dbReference type="Pfam" id="PF13400"/>
    </source>
</evidence>
<reference evidence="3 5" key="1">
    <citation type="journal article" date="2015" name="Biotechnol. Bioeng.">
        <title>Genome sequence and phenotypic characterization of Caulobacter segnis.</title>
        <authorList>
            <person name="Patel S."/>
            <person name="Fletcher B."/>
            <person name="Scott D.C."/>
            <person name="Ely B."/>
        </authorList>
    </citation>
    <scope>NUCLEOTIDE SEQUENCE [LARGE SCALE GENOMIC DNA]</scope>
    <source>
        <strain evidence="3 5">PS02</strain>
    </source>
</reference>
<keyword evidence="6" id="KW-1185">Reference proteome</keyword>
<comment type="caution">
    <text evidence="3">The sequence shown here is derived from an EMBL/GenBank/DDBJ whole genome shotgun (WGS) entry which is preliminary data.</text>
</comment>
<proteinExistence type="predicted"/>
<evidence type="ECO:0000256" key="1">
    <source>
        <dbReference type="SAM" id="Phobius"/>
    </source>
</evidence>
<dbReference type="Proteomes" id="UP000093694">
    <property type="component" value="Unassembled WGS sequence"/>
</dbReference>
<dbReference type="Pfam" id="PF13400">
    <property type="entry name" value="Tad"/>
    <property type="match status" value="1"/>
</dbReference>
<dbReference type="EMBL" id="LROR01000035">
    <property type="protein sequence ID" value="OBR96014.1"/>
    <property type="molecule type" value="Genomic_DNA"/>
</dbReference>